<evidence type="ECO:0000313" key="2">
    <source>
        <dbReference type="EMBL" id="GLC50029.1"/>
    </source>
</evidence>
<reference evidence="2 3" key="1">
    <citation type="journal article" date="2023" name="Commun. Biol.">
        <title>Reorganization of the ancestral sex-determining regions during the evolution of trioecy in Pleodorina starrii.</title>
        <authorList>
            <person name="Takahashi K."/>
            <person name="Suzuki S."/>
            <person name="Kawai-Toyooka H."/>
            <person name="Yamamoto K."/>
            <person name="Hamaji T."/>
            <person name="Ootsuki R."/>
            <person name="Yamaguchi H."/>
            <person name="Kawachi M."/>
            <person name="Higashiyama T."/>
            <person name="Nozaki H."/>
        </authorList>
    </citation>
    <scope>NUCLEOTIDE SEQUENCE [LARGE SCALE GENOMIC DNA]</scope>
    <source>
        <strain evidence="2 3">NIES-4479</strain>
    </source>
</reference>
<dbReference type="SUPFAM" id="SSF50129">
    <property type="entry name" value="GroES-like"/>
    <property type="match status" value="1"/>
</dbReference>
<name>A0A9W6BDD9_9CHLO</name>
<evidence type="ECO:0000313" key="3">
    <source>
        <dbReference type="Proteomes" id="UP001165080"/>
    </source>
</evidence>
<keyword evidence="3" id="KW-1185">Reference proteome</keyword>
<dbReference type="GO" id="GO:0016491">
    <property type="term" value="F:oxidoreductase activity"/>
    <property type="evidence" value="ECO:0007669"/>
    <property type="project" value="InterPro"/>
</dbReference>
<dbReference type="Gene3D" id="3.40.50.720">
    <property type="entry name" value="NAD(P)-binding Rossmann-like Domain"/>
    <property type="match status" value="1"/>
</dbReference>
<dbReference type="InterPro" id="IPR036291">
    <property type="entry name" value="NAD(P)-bd_dom_sf"/>
</dbReference>
<dbReference type="InterPro" id="IPR013149">
    <property type="entry name" value="ADH-like_C"/>
</dbReference>
<dbReference type="Proteomes" id="UP001165080">
    <property type="component" value="Unassembled WGS sequence"/>
</dbReference>
<dbReference type="SMART" id="SM00829">
    <property type="entry name" value="PKS_ER"/>
    <property type="match status" value="1"/>
</dbReference>
<dbReference type="AlphaFoldDB" id="A0A9W6BDD9"/>
<accession>A0A9W6BDD9</accession>
<dbReference type="InterPro" id="IPR050700">
    <property type="entry name" value="YIM1/Zinc_Alcohol_DH_Fams"/>
</dbReference>
<dbReference type="Gene3D" id="3.90.180.10">
    <property type="entry name" value="Medium-chain alcohol dehydrogenases, catalytic domain"/>
    <property type="match status" value="1"/>
</dbReference>
<organism evidence="2 3">
    <name type="scientific">Pleodorina starrii</name>
    <dbReference type="NCBI Taxonomy" id="330485"/>
    <lineage>
        <taxon>Eukaryota</taxon>
        <taxon>Viridiplantae</taxon>
        <taxon>Chlorophyta</taxon>
        <taxon>core chlorophytes</taxon>
        <taxon>Chlorophyceae</taxon>
        <taxon>CS clade</taxon>
        <taxon>Chlamydomonadales</taxon>
        <taxon>Volvocaceae</taxon>
        <taxon>Pleodorina</taxon>
    </lineage>
</organism>
<dbReference type="Pfam" id="PF00107">
    <property type="entry name" value="ADH_zinc_N"/>
    <property type="match status" value="1"/>
</dbReference>
<dbReference type="CDD" id="cd05289">
    <property type="entry name" value="MDR_like_2"/>
    <property type="match status" value="1"/>
</dbReference>
<comment type="caution">
    <text evidence="2">The sequence shown here is derived from an EMBL/GenBank/DDBJ whole genome shotgun (WGS) entry which is preliminary data.</text>
</comment>
<sequence>MRAVVLTGFGEPKKCLKYREDHPKPVRKPGEVLVAVKATGVNPAECHIRNAKLPKAMITIPQILGCDLAGVVLEADPTSKFKVGDRVVSCTGQFLRDPWGTYAEYVSVREALVAPLPAAVSFVEGAALPIAGMTAWQALAPSMPLGGKRVLVLGGAGGVGHFAVQIAKTQGAYVAATCSTRNTDFVTRELGADRAIDYTQEKLETAAGEPYDVIVDLVGAEPYVWGLLRKRGRLAAVSFDQTMQGRQGWGLVLGVVARMMRLKLASALGLCPQYDSVVQDVAPDKGLIQASAPALSCPPPSTHTHTHTLPPPASGVFWGPVGVVLGCRDRAVPYVSVSRTDGGSW</sequence>
<dbReference type="PROSITE" id="PS01162">
    <property type="entry name" value="QOR_ZETA_CRYSTAL"/>
    <property type="match status" value="1"/>
</dbReference>
<dbReference type="InterPro" id="IPR020843">
    <property type="entry name" value="ER"/>
</dbReference>
<dbReference type="Pfam" id="PF08240">
    <property type="entry name" value="ADH_N"/>
    <property type="match status" value="1"/>
</dbReference>
<dbReference type="GO" id="GO:0008270">
    <property type="term" value="F:zinc ion binding"/>
    <property type="evidence" value="ECO:0007669"/>
    <property type="project" value="InterPro"/>
</dbReference>
<dbReference type="InterPro" id="IPR013154">
    <property type="entry name" value="ADH-like_N"/>
</dbReference>
<dbReference type="InterPro" id="IPR002364">
    <property type="entry name" value="Quin_OxRdtase/zeta-crystal_CS"/>
</dbReference>
<gene>
    <name evidence="2" type="primary">PLEST010692</name>
    <name evidence="2" type="ORF">PLESTB_000334700</name>
</gene>
<evidence type="ECO:0000259" key="1">
    <source>
        <dbReference type="SMART" id="SM00829"/>
    </source>
</evidence>
<feature type="domain" description="Enoyl reductase (ER)" evidence="1">
    <location>
        <begin position="14"/>
        <end position="278"/>
    </location>
</feature>
<dbReference type="PANTHER" id="PTHR11695:SF648">
    <property type="entry name" value="ZINC-BINDING OXIDOREDUCTASE"/>
    <property type="match status" value="1"/>
</dbReference>
<dbReference type="SUPFAM" id="SSF51735">
    <property type="entry name" value="NAD(P)-binding Rossmann-fold domains"/>
    <property type="match status" value="1"/>
</dbReference>
<dbReference type="EMBL" id="BRXU01000003">
    <property type="protein sequence ID" value="GLC50029.1"/>
    <property type="molecule type" value="Genomic_DNA"/>
</dbReference>
<dbReference type="InterPro" id="IPR011032">
    <property type="entry name" value="GroES-like_sf"/>
</dbReference>
<dbReference type="PANTHER" id="PTHR11695">
    <property type="entry name" value="ALCOHOL DEHYDROGENASE RELATED"/>
    <property type="match status" value="1"/>
</dbReference>
<protein>
    <recommendedName>
        <fullName evidence="1">Enoyl reductase (ER) domain-containing protein</fullName>
    </recommendedName>
</protein>
<proteinExistence type="predicted"/>